<evidence type="ECO:0000259" key="2">
    <source>
        <dbReference type="Pfam" id="PF00135"/>
    </source>
</evidence>
<dbReference type="PANTHER" id="PTHR11559">
    <property type="entry name" value="CARBOXYLESTERASE"/>
    <property type="match status" value="1"/>
</dbReference>
<evidence type="ECO:0000313" key="4">
    <source>
        <dbReference type="WBParaSite" id="ACRNAN_scaffold316.g23161.t1"/>
    </source>
</evidence>
<dbReference type="WBParaSite" id="ACRNAN_scaffold316.g23161.t1">
    <property type="protein sequence ID" value="ACRNAN_scaffold316.g23161.t1"/>
    <property type="gene ID" value="ACRNAN_scaffold316.g23161"/>
</dbReference>
<dbReference type="InterPro" id="IPR050309">
    <property type="entry name" value="Type-B_Carboxylest/Lipase"/>
</dbReference>
<protein>
    <submittedName>
        <fullName evidence="4">Carboxylesterase type B domain-containing protein</fullName>
    </submittedName>
</protein>
<name>A0A914DMI8_9BILA</name>
<evidence type="ECO:0000313" key="3">
    <source>
        <dbReference type="Proteomes" id="UP000887540"/>
    </source>
</evidence>
<dbReference type="InterPro" id="IPR002018">
    <property type="entry name" value="CarbesteraseB"/>
</dbReference>
<dbReference type="AlphaFoldDB" id="A0A914DMI8"/>
<feature type="compositionally biased region" description="Low complexity" evidence="1">
    <location>
        <begin position="301"/>
        <end position="327"/>
    </location>
</feature>
<organism evidence="3 4">
    <name type="scientific">Acrobeloides nanus</name>
    <dbReference type="NCBI Taxonomy" id="290746"/>
    <lineage>
        <taxon>Eukaryota</taxon>
        <taxon>Metazoa</taxon>
        <taxon>Ecdysozoa</taxon>
        <taxon>Nematoda</taxon>
        <taxon>Chromadorea</taxon>
        <taxon>Rhabditida</taxon>
        <taxon>Tylenchina</taxon>
        <taxon>Cephalobomorpha</taxon>
        <taxon>Cephaloboidea</taxon>
        <taxon>Cephalobidae</taxon>
        <taxon>Acrobeloides</taxon>
    </lineage>
</organism>
<reference evidence="4" key="1">
    <citation type="submission" date="2022-11" db="UniProtKB">
        <authorList>
            <consortium name="WormBaseParasite"/>
        </authorList>
    </citation>
    <scope>IDENTIFICATION</scope>
</reference>
<feature type="domain" description="Carboxylesterase type B" evidence="2">
    <location>
        <begin position="6"/>
        <end position="265"/>
    </location>
</feature>
<sequence length="365" mass="41008">MWNSGNYSQLKDCLMSVDISIGIQHTDDNVPLNTPYGNAICWNIVQDNYFFPDVPRNLAKKRSNKPVIIGNSKDEWAIWESIRMSKNETQYTNYTKAYAEYYLSSRFANFFGNQTQDIIGILENTYLEPGTSNDDNLAWLKFLVDIGTSFFFTGFAAKEAEFHLWNNNSNVYLYEFTYWADFYPFTAKPYPIGNWHPDPHVSEGRFLFFDNMQSINATAADLAIADFIGESWTNFAKYGTPNNSWTPTTSTGLINMEYYDIGCTSGMKSGFRALDRVTFDRTLPLLVGILPPETPDNNNGSIIPTSSPASTPTSSPTSTPTSPPASTRILTSTHKNGASIKGFGIGECIAMLLPLHIVCHFYRIL</sequence>
<feature type="region of interest" description="Disordered" evidence="1">
    <location>
        <begin position="290"/>
        <end position="331"/>
    </location>
</feature>
<dbReference type="Gene3D" id="3.40.50.1820">
    <property type="entry name" value="alpha/beta hydrolase"/>
    <property type="match status" value="1"/>
</dbReference>
<dbReference type="Proteomes" id="UP000887540">
    <property type="component" value="Unplaced"/>
</dbReference>
<dbReference type="InterPro" id="IPR029058">
    <property type="entry name" value="AB_hydrolase_fold"/>
</dbReference>
<accession>A0A914DMI8</accession>
<keyword evidence="3" id="KW-1185">Reference proteome</keyword>
<dbReference type="Pfam" id="PF00135">
    <property type="entry name" value="COesterase"/>
    <property type="match status" value="1"/>
</dbReference>
<proteinExistence type="predicted"/>
<dbReference type="SUPFAM" id="SSF53474">
    <property type="entry name" value="alpha/beta-Hydrolases"/>
    <property type="match status" value="1"/>
</dbReference>
<evidence type="ECO:0000256" key="1">
    <source>
        <dbReference type="SAM" id="MobiDB-lite"/>
    </source>
</evidence>